<dbReference type="GO" id="GO:0004843">
    <property type="term" value="F:cysteine-type deubiquitinase activity"/>
    <property type="evidence" value="ECO:0007669"/>
    <property type="project" value="InterPro"/>
</dbReference>
<evidence type="ECO:0000256" key="1">
    <source>
        <dbReference type="ARBA" id="ARBA00009085"/>
    </source>
</evidence>
<dbReference type="Gene3D" id="3.90.70.10">
    <property type="entry name" value="Cysteine proteinases"/>
    <property type="match status" value="1"/>
</dbReference>
<feature type="domain" description="USP" evidence="5">
    <location>
        <begin position="100"/>
        <end position="421"/>
    </location>
</feature>
<evidence type="ECO:0000256" key="3">
    <source>
        <dbReference type="ARBA" id="ARBA00022801"/>
    </source>
</evidence>
<feature type="compositionally biased region" description="Basic and acidic residues" evidence="4">
    <location>
        <begin position="675"/>
        <end position="696"/>
    </location>
</feature>
<dbReference type="CDD" id="cd02257">
    <property type="entry name" value="Peptidase_C19"/>
    <property type="match status" value="1"/>
</dbReference>
<feature type="compositionally biased region" description="Polar residues" evidence="4">
    <location>
        <begin position="743"/>
        <end position="768"/>
    </location>
</feature>
<feature type="compositionally biased region" description="Pro residues" evidence="4">
    <location>
        <begin position="914"/>
        <end position="934"/>
    </location>
</feature>
<comment type="similarity">
    <text evidence="1">Belongs to the peptidase C19 family.</text>
</comment>
<comment type="caution">
    <text evidence="6">The sequence shown here is derived from an EMBL/GenBank/DDBJ whole genome shotgun (WGS) entry which is preliminary data.</text>
</comment>
<accession>A0A9D3PF57</accession>
<organism evidence="6 7">
    <name type="scientific">Megalops atlanticus</name>
    <name type="common">Tarpon</name>
    <name type="synonym">Clupea gigantea</name>
    <dbReference type="NCBI Taxonomy" id="7932"/>
    <lineage>
        <taxon>Eukaryota</taxon>
        <taxon>Metazoa</taxon>
        <taxon>Chordata</taxon>
        <taxon>Craniata</taxon>
        <taxon>Vertebrata</taxon>
        <taxon>Euteleostomi</taxon>
        <taxon>Actinopterygii</taxon>
        <taxon>Neopterygii</taxon>
        <taxon>Teleostei</taxon>
        <taxon>Elopiformes</taxon>
        <taxon>Megalopidae</taxon>
        <taxon>Megalops</taxon>
    </lineage>
</organism>
<dbReference type="Proteomes" id="UP001046870">
    <property type="component" value="Chromosome 20"/>
</dbReference>
<dbReference type="FunFam" id="3.90.70.10:FF:000041">
    <property type="entry name" value="Inactive ubiquitin carboxyl-terminal hydrolase 53"/>
    <property type="match status" value="1"/>
</dbReference>
<dbReference type="Pfam" id="PF00443">
    <property type="entry name" value="UCH"/>
    <property type="match status" value="1"/>
</dbReference>
<dbReference type="GO" id="GO:0010996">
    <property type="term" value="P:response to auditory stimulus"/>
    <property type="evidence" value="ECO:0007669"/>
    <property type="project" value="TreeGrafter"/>
</dbReference>
<name>A0A9D3PF57_MEGAT</name>
<protein>
    <recommendedName>
        <fullName evidence="5">USP domain-containing protein</fullName>
    </recommendedName>
</protein>
<dbReference type="PANTHER" id="PTHR22975">
    <property type="entry name" value="UBIQUITIN SPECIFIC PROTEINASE"/>
    <property type="match status" value="1"/>
</dbReference>
<evidence type="ECO:0000259" key="5">
    <source>
        <dbReference type="PROSITE" id="PS50235"/>
    </source>
</evidence>
<dbReference type="GO" id="GO:0007605">
    <property type="term" value="P:sensory perception of sound"/>
    <property type="evidence" value="ECO:0007669"/>
    <property type="project" value="TreeGrafter"/>
</dbReference>
<dbReference type="EMBL" id="JAFDVH010000020">
    <property type="protein sequence ID" value="KAG7458887.1"/>
    <property type="molecule type" value="Genomic_DNA"/>
</dbReference>
<dbReference type="InterPro" id="IPR038765">
    <property type="entry name" value="Papain-like_cys_pep_sf"/>
</dbReference>
<sequence>MSLVLAPCTLSDEALRLPNQHASFPVCTWAPDAPSEYWMGRPTPGPTSVTAPSPCLAESLLCRGGASLRPMAWVKLFKRPGGNLGKSYQPGSMMSLALTKGLLNEPGQNSCFLNSAVQVLWQLDIFRRSLRQLPGHFCLGDACIFCALKSIFTQFQHSRERALPSDNLRHALAETFKDEQRFQLGLMDDAAECFENILERIHLHVVSDAEADVCTSKSCITHQKFAMSLYEQSVCRSCGASSDPLPFTQLVHYVSTTALCQQVDRVLEKSERHRSDMFGELLQAASTIGDLRNCPSNCGESIKIRRVLMNCPEIVTIGFVWDAEQSDLTEDVIRSLGPRLNLSGLFYRVTDESAKRSELDLVGMICFSSRHYCTFAYHTKSAKWVLFDDATVKEIGSKWKDVASKCIRGHFQPLLLFYTNPDGGAVSTEDAPRQTTVWPHYKSPVNGEVTAPDVPLSGSKKLDASRETSSGLLSGHEGFKQKLQGSPVPGFGRVSGQAGAGRGPVKVGPGDPKCKLREVPRESASQRTGEARTPHLPKKELERGQRRQDSLRHRDVFSEKTYSRSASPPEIRQHADQRLYSSPGKGQPWAERTSHQGRSSHEPRVPSSPPAGHGRRHEASVSSDTDVGQDGRDKAGGGRGRSRSRSWRPVREVLNVDSVLNELERRQHSPRRRSSGQERAPHRERERPRAKDERKQKSLMTIYEDEQRLESGSRSSQESESRGSRGSDKGRGKAGPGLKLRNDNWTIQRTESGYESSDRLSNGSTNPDSPVVESFAAKELRPTPEAQLPRSPFRQSRCEDARPDVPRPLHPYGEHQVKIKGKGGSHQDAHLLKSSPSVRRRFRYPPVSSERRTGVDRDPPVLVNDVGCRTESPALQNLGKTSSSEWNSSDDLMGPFSEQEDSAYRSSNSETAPPESPAPSESPGPAPPPPPPLPRHAQNEPLQPLCQSLASPLPPTKHAHRHAADSRASFRPRLLQEPSQTSPRPSPKAAQSHSAPSHAARPHTVPHRWSEGPAGHAPSPDLGCRSGPAHQGRSDSSASEASDRFPSSKQSSDTPIPGEGVALTTYFSVDNCMTDTYRLKYHHQRVAPYSTATDSKGGDRGLKQDTQNLLQGGIQLLLEDWMSMDFCDEINSLLSHIQCDAEYQGLNRTPEVNPPL</sequence>
<feature type="compositionally biased region" description="Polar residues" evidence="4">
    <location>
        <begin position="873"/>
        <end position="890"/>
    </location>
</feature>
<dbReference type="PROSITE" id="PS50235">
    <property type="entry name" value="USP_3"/>
    <property type="match status" value="1"/>
</dbReference>
<feature type="compositionally biased region" description="Basic and acidic residues" evidence="4">
    <location>
        <begin position="705"/>
        <end position="731"/>
    </location>
</feature>
<feature type="compositionally biased region" description="Polar residues" evidence="4">
    <location>
        <begin position="1045"/>
        <end position="1054"/>
    </location>
</feature>
<reference evidence="6" key="1">
    <citation type="submission" date="2021-01" db="EMBL/GenBank/DDBJ databases">
        <authorList>
            <person name="Zahm M."/>
            <person name="Roques C."/>
            <person name="Cabau C."/>
            <person name="Klopp C."/>
            <person name="Donnadieu C."/>
            <person name="Jouanno E."/>
            <person name="Lampietro C."/>
            <person name="Louis A."/>
            <person name="Herpin A."/>
            <person name="Echchiki A."/>
            <person name="Berthelot C."/>
            <person name="Parey E."/>
            <person name="Roest-Crollius H."/>
            <person name="Braasch I."/>
            <person name="Postlethwait J."/>
            <person name="Bobe J."/>
            <person name="Montfort J."/>
            <person name="Bouchez O."/>
            <person name="Begum T."/>
            <person name="Mejri S."/>
            <person name="Adams A."/>
            <person name="Chen W.-J."/>
            <person name="Guiguen Y."/>
        </authorList>
    </citation>
    <scope>NUCLEOTIDE SEQUENCE</scope>
    <source>
        <strain evidence="6">YG-15Mar2019-1</strain>
        <tissue evidence="6">Brain</tissue>
    </source>
</reference>
<dbReference type="InterPro" id="IPR028889">
    <property type="entry name" value="USP"/>
</dbReference>
<evidence type="ECO:0000313" key="6">
    <source>
        <dbReference type="EMBL" id="KAG7458887.1"/>
    </source>
</evidence>
<feature type="compositionally biased region" description="Low complexity" evidence="4">
    <location>
        <begin position="987"/>
        <end position="999"/>
    </location>
</feature>
<evidence type="ECO:0000313" key="7">
    <source>
        <dbReference type="Proteomes" id="UP001046870"/>
    </source>
</evidence>
<proteinExistence type="inferred from homology"/>
<feature type="compositionally biased region" description="Basic and acidic residues" evidence="4">
    <location>
        <begin position="849"/>
        <end position="859"/>
    </location>
</feature>
<dbReference type="GO" id="GO:0005911">
    <property type="term" value="C:cell-cell junction"/>
    <property type="evidence" value="ECO:0007669"/>
    <property type="project" value="TreeGrafter"/>
</dbReference>
<dbReference type="OrthoDB" id="205782at2759"/>
<feature type="region of interest" description="Disordered" evidence="4">
    <location>
        <begin position="426"/>
        <end position="1058"/>
    </location>
</feature>
<dbReference type="InterPro" id="IPR052398">
    <property type="entry name" value="Ubiquitin_hydrolase_53/54"/>
</dbReference>
<dbReference type="GO" id="GO:0016579">
    <property type="term" value="P:protein deubiquitination"/>
    <property type="evidence" value="ECO:0007669"/>
    <property type="project" value="InterPro"/>
</dbReference>
<dbReference type="PANTHER" id="PTHR22975:SF6">
    <property type="entry name" value="INACTIVE UBIQUITIN CARBOXYL-TERMINAL HYDROLASE 53"/>
    <property type="match status" value="1"/>
</dbReference>
<keyword evidence="2" id="KW-0833">Ubl conjugation pathway</keyword>
<feature type="compositionally biased region" description="Basic and acidic residues" evidence="4">
    <location>
        <begin position="529"/>
        <end position="562"/>
    </location>
</feature>
<gene>
    <name evidence="6" type="ORF">MATL_G00225360</name>
</gene>
<evidence type="ECO:0000256" key="4">
    <source>
        <dbReference type="SAM" id="MobiDB-lite"/>
    </source>
</evidence>
<keyword evidence="3" id="KW-0378">Hydrolase</keyword>
<feature type="compositionally biased region" description="Basic and acidic residues" evidence="4">
    <location>
        <begin position="512"/>
        <end position="521"/>
    </location>
</feature>
<feature type="compositionally biased region" description="Basic and acidic residues" evidence="4">
    <location>
        <begin position="796"/>
        <end position="817"/>
    </location>
</feature>
<keyword evidence="7" id="KW-1185">Reference proteome</keyword>
<dbReference type="SUPFAM" id="SSF54001">
    <property type="entry name" value="Cysteine proteinases"/>
    <property type="match status" value="1"/>
</dbReference>
<dbReference type="InterPro" id="IPR001394">
    <property type="entry name" value="Peptidase_C19_UCH"/>
</dbReference>
<dbReference type="AlphaFoldDB" id="A0A9D3PF57"/>
<evidence type="ECO:0000256" key="2">
    <source>
        <dbReference type="ARBA" id="ARBA00022786"/>
    </source>
</evidence>